<evidence type="ECO:0000259" key="13">
    <source>
        <dbReference type="Pfam" id="PF03264"/>
    </source>
</evidence>
<dbReference type="SUPFAM" id="SSF48695">
    <property type="entry name" value="Multiheme cytochromes"/>
    <property type="match status" value="1"/>
</dbReference>
<evidence type="ECO:0000256" key="9">
    <source>
        <dbReference type="ARBA" id="ARBA00022989"/>
    </source>
</evidence>
<evidence type="ECO:0000256" key="12">
    <source>
        <dbReference type="PIRNR" id="PIRNR000013"/>
    </source>
</evidence>
<dbReference type="InterPro" id="IPR005126">
    <property type="entry name" value="NapC/NirT_cyt_c_N"/>
</dbReference>
<evidence type="ECO:0000256" key="3">
    <source>
        <dbReference type="ARBA" id="ARBA00022448"/>
    </source>
</evidence>
<keyword evidence="10 12" id="KW-0408">Iron</keyword>
<evidence type="ECO:0000313" key="15">
    <source>
        <dbReference type="Proteomes" id="UP000786183"/>
    </source>
</evidence>
<sequence length="151" mass="16889">MKKPINKLLLACCILFGIVFGGGIYTFIIADGFLMMTHKPEACAKCHIMTDVYDSWLKGDHSSNAGCVDCHLPQNDFFAYWTKKAYHGLKHGYYFTVGGNPPNLEPAQMTHEDVNNNCATCHKDYAHNAINFNGEKLDCLHCHTSVGHLHN</sequence>
<dbReference type="InterPro" id="IPR051174">
    <property type="entry name" value="Cytochrome_c-type_ET"/>
</dbReference>
<accession>A0ABS7WQA5</accession>
<dbReference type="PANTHER" id="PTHR30333:SF1">
    <property type="entry name" value="CYTOCHROME C-TYPE PROTEIN NAPC"/>
    <property type="match status" value="1"/>
</dbReference>
<dbReference type="InterPro" id="IPR038266">
    <property type="entry name" value="NapC/NirT_cytc_sf"/>
</dbReference>
<evidence type="ECO:0000256" key="6">
    <source>
        <dbReference type="ARBA" id="ARBA00022692"/>
    </source>
</evidence>
<comment type="subcellular location">
    <subcellularLocation>
        <location evidence="1">Cell membrane</location>
        <topology evidence="1">Single-pass membrane protein</topology>
    </subcellularLocation>
</comment>
<keyword evidence="11" id="KW-0472">Membrane</keyword>
<comment type="PTM">
    <text evidence="12">Binds 4 heme groups per subunit.</text>
</comment>
<evidence type="ECO:0000256" key="4">
    <source>
        <dbReference type="ARBA" id="ARBA00022475"/>
    </source>
</evidence>
<reference evidence="14 15" key="1">
    <citation type="submission" date="2020-07" db="EMBL/GenBank/DDBJ databases">
        <title>Transfer of Campylobacter canadensis to the novel genus Avispirillum gen. nov., that also includes two novel species recovered from migratory waterfowl: Avispirillum anseris sp. nov. and Avispirillum brantae sp. nov.</title>
        <authorList>
            <person name="Miller W.G."/>
            <person name="Chapman M.H."/>
            <person name="Yee E."/>
            <person name="Inglis G.D."/>
        </authorList>
    </citation>
    <scope>NUCLEOTIDE SEQUENCE [LARGE SCALE GENOMIC DNA]</scope>
    <source>
        <strain evidence="14 15">L283</strain>
    </source>
</reference>
<gene>
    <name evidence="14" type="ORF">AVCANL283_02250</name>
</gene>
<evidence type="ECO:0000256" key="5">
    <source>
        <dbReference type="ARBA" id="ARBA00022617"/>
    </source>
</evidence>
<keyword evidence="15" id="KW-1185">Reference proteome</keyword>
<evidence type="ECO:0000256" key="1">
    <source>
        <dbReference type="ARBA" id="ARBA00004162"/>
    </source>
</evidence>
<keyword evidence="8 12" id="KW-0249">Electron transport</keyword>
<name>A0ABS7WQA5_9BACT</name>
<evidence type="ECO:0000256" key="11">
    <source>
        <dbReference type="ARBA" id="ARBA00023136"/>
    </source>
</evidence>
<keyword evidence="7 12" id="KW-0479">Metal-binding</keyword>
<keyword evidence="3 12" id="KW-0813">Transport</keyword>
<dbReference type="Gene3D" id="1.10.3820.10">
    <property type="entry name" value="Di-heme elbow motif domain"/>
    <property type="match status" value="1"/>
</dbReference>
<dbReference type="EMBL" id="JACGBB010000003">
    <property type="protein sequence ID" value="MBZ7986940.1"/>
    <property type="molecule type" value="Genomic_DNA"/>
</dbReference>
<keyword evidence="4" id="KW-1003">Cell membrane</keyword>
<dbReference type="Proteomes" id="UP000786183">
    <property type="component" value="Unassembled WGS sequence"/>
</dbReference>
<evidence type="ECO:0000256" key="7">
    <source>
        <dbReference type="ARBA" id="ARBA00022723"/>
    </source>
</evidence>
<dbReference type="RefSeq" id="WP_172230579.1">
    <property type="nucleotide sequence ID" value="NZ_CP035946.1"/>
</dbReference>
<keyword evidence="6" id="KW-0812">Transmembrane</keyword>
<organism evidence="14 15">
    <name type="scientific">Campylobacter canadensis</name>
    <dbReference type="NCBI Taxonomy" id="449520"/>
    <lineage>
        <taxon>Bacteria</taxon>
        <taxon>Pseudomonadati</taxon>
        <taxon>Campylobacterota</taxon>
        <taxon>Epsilonproteobacteria</taxon>
        <taxon>Campylobacterales</taxon>
        <taxon>Campylobacteraceae</taxon>
        <taxon>Campylobacter</taxon>
    </lineage>
</organism>
<comment type="caution">
    <text evidence="14">The sequence shown here is derived from an EMBL/GenBank/DDBJ whole genome shotgun (WGS) entry which is preliminary data.</text>
</comment>
<dbReference type="Pfam" id="PF03264">
    <property type="entry name" value="Cytochrom_NNT"/>
    <property type="match status" value="1"/>
</dbReference>
<proteinExistence type="inferred from homology"/>
<keyword evidence="5 12" id="KW-0349">Heme</keyword>
<evidence type="ECO:0000256" key="8">
    <source>
        <dbReference type="ARBA" id="ARBA00022982"/>
    </source>
</evidence>
<dbReference type="PIRSF" id="PIRSF000013">
    <property type="entry name" value="4_hem_cytochrm_NapC"/>
    <property type="match status" value="1"/>
</dbReference>
<evidence type="ECO:0000313" key="14">
    <source>
        <dbReference type="EMBL" id="MBZ7986940.1"/>
    </source>
</evidence>
<dbReference type="InterPro" id="IPR036280">
    <property type="entry name" value="Multihaem_cyt_sf"/>
</dbReference>
<feature type="domain" description="NapC/NirT cytochrome c N-terminal" evidence="13">
    <location>
        <begin position="11"/>
        <end position="95"/>
    </location>
</feature>
<keyword evidence="9" id="KW-1133">Transmembrane helix</keyword>
<protein>
    <recommendedName>
        <fullName evidence="12">Cytochrome c-type protein</fullName>
    </recommendedName>
</protein>
<dbReference type="PANTHER" id="PTHR30333">
    <property type="entry name" value="CYTOCHROME C-TYPE PROTEIN"/>
    <property type="match status" value="1"/>
</dbReference>
<comment type="similarity">
    <text evidence="2">Belongs to the NapC/NirT/NrfH family.</text>
</comment>
<evidence type="ECO:0000256" key="10">
    <source>
        <dbReference type="ARBA" id="ARBA00023004"/>
    </source>
</evidence>
<evidence type="ECO:0000256" key="2">
    <source>
        <dbReference type="ARBA" id="ARBA00007395"/>
    </source>
</evidence>
<dbReference type="InterPro" id="IPR024717">
    <property type="entry name" value="NapC/NirT/NrfH"/>
</dbReference>